<evidence type="ECO:0000313" key="4">
    <source>
        <dbReference type="EMBL" id="ELR14670.1"/>
    </source>
</evidence>
<evidence type="ECO:0000256" key="1">
    <source>
        <dbReference type="PROSITE-ProRule" id="PRU00502"/>
    </source>
</evidence>
<proteinExistence type="predicted"/>
<protein>
    <recommendedName>
        <fullName evidence="3">UBP-type domain-containing protein</fullName>
    </recommendedName>
</protein>
<accession>L8GNN3</accession>
<dbReference type="InterPro" id="IPR013083">
    <property type="entry name" value="Znf_RING/FYVE/PHD"/>
</dbReference>
<dbReference type="PROSITE" id="PS50271">
    <property type="entry name" value="ZF_UBP"/>
    <property type="match status" value="1"/>
</dbReference>
<feature type="domain" description="UBP-type" evidence="3">
    <location>
        <begin position="162"/>
        <end position="278"/>
    </location>
</feature>
<evidence type="ECO:0000259" key="3">
    <source>
        <dbReference type="PROSITE" id="PS50271"/>
    </source>
</evidence>
<feature type="compositionally biased region" description="Polar residues" evidence="2">
    <location>
        <begin position="92"/>
        <end position="103"/>
    </location>
</feature>
<sequence length="292" mass="32587">MPTQRVVQLWTPDPALNATNVRRRPLTPCSHLLELQRRSAEEDHGSTVTRFRKPVPPPSHHNTKAHVEVASLLDICAQAILLHQHRQRTTRKSSPTAHHNAPSSGRHHHWAQQKQEASLSVVATTGQFDMDLLPRELRAYLSEHWLCVVCQRPTRGQLKSHTHNSHHDKGRPGANYPGWCPACVQRLCYCQADGCQACNSTWLCLTCGKVCCSTSSHEHSFDHSMMESHMLAWKVGPRPFQQAAAYDAGDPGIWCFACSRYVGEAKLHLHLQTLGLTEPSAAAAADCDVSER</sequence>
<reference evidence="4 5" key="1">
    <citation type="journal article" date="2013" name="Genome Biol.">
        <title>Genome of Acanthamoeba castellanii highlights extensive lateral gene transfer and early evolution of tyrosine kinase signaling.</title>
        <authorList>
            <person name="Clarke M."/>
            <person name="Lohan A.J."/>
            <person name="Liu B."/>
            <person name="Lagkouvardos I."/>
            <person name="Roy S."/>
            <person name="Zafar N."/>
            <person name="Bertelli C."/>
            <person name="Schilde C."/>
            <person name="Kianianmomeni A."/>
            <person name="Burglin T.R."/>
            <person name="Frech C."/>
            <person name="Turcotte B."/>
            <person name="Kopec K.O."/>
            <person name="Synnott J.M."/>
            <person name="Choo C."/>
            <person name="Paponov I."/>
            <person name="Finkler A."/>
            <person name="Soon Heng Tan C."/>
            <person name="Hutchins A.P."/>
            <person name="Weinmeier T."/>
            <person name="Rattei T."/>
            <person name="Chu J.S."/>
            <person name="Gimenez G."/>
            <person name="Irimia M."/>
            <person name="Rigden D.J."/>
            <person name="Fitzpatrick D.A."/>
            <person name="Lorenzo-Morales J."/>
            <person name="Bateman A."/>
            <person name="Chiu C.H."/>
            <person name="Tang P."/>
            <person name="Hegemann P."/>
            <person name="Fromm H."/>
            <person name="Raoult D."/>
            <person name="Greub G."/>
            <person name="Miranda-Saavedra D."/>
            <person name="Chen N."/>
            <person name="Nash P."/>
            <person name="Ginger M.L."/>
            <person name="Horn M."/>
            <person name="Schaap P."/>
            <person name="Caler L."/>
            <person name="Loftus B."/>
        </authorList>
    </citation>
    <scope>NUCLEOTIDE SEQUENCE [LARGE SCALE GENOMIC DNA]</scope>
    <source>
        <strain evidence="4 5">Neff</strain>
    </source>
</reference>
<evidence type="ECO:0000256" key="2">
    <source>
        <dbReference type="SAM" id="MobiDB-lite"/>
    </source>
</evidence>
<name>L8GNN3_ACACF</name>
<organism evidence="4 5">
    <name type="scientific">Acanthamoeba castellanii (strain ATCC 30010 / Neff)</name>
    <dbReference type="NCBI Taxonomy" id="1257118"/>
    <lineage>
        <taxon>Eukaryota</taxon>
        <taxon>Amoebozoa</taxon>
        <taxon>Discosea</taxon>
        <taxon>Longamoebia</taxon>
        <taxon>Centramoebida</taxon>
        <taxon>Acanthamoebidae</taxon>
        <taxon>Acanthamoeba</taxon>
    </lineage>
</organism>
<dbReference type="Gene3D" id="3.30.40.10">
    <property type="entry name" value="Zinc/RING finger domain, C3HC4 (zinc finger)"/>
    <property type="match status" value="1"/>
</dbReference>
<evidence type="ECO:0000313" key="5">
    <source>
        <dbReference type="Proteomes" id="UP000011083"/>
    </source>
</evidence>
<feature type="region of interest" description="Disordered" evidence="2">
    <location>
        <begin position="85"/>
        <end position="116"/>
    </location>
</feature>
<dbReference type="AlphaFoldDB" id="L8GNN3"/>
<dbReference type="GeneID" id="14915288"/>
<keyword evidence="1" id="KW-0862">Zinc</keyword>
<gene>
    <name evidence="4" type="ORF">ACA1_125120</name>
</gene>
<dbReference type="InterPro" id="IPR001607">
    <property type="entry name" value="Znf_UBP"/>
</dbReference>
<dbReference type="SUPFAM" id="SSF57850">
    <property type="entry name" value="RING/U-box"/>
    <property type="match status" value="1"/>
</dbReference>
<feature type="region of interest" description="Disordered" evidence="2">
    <location>
        <begin position="38"/>
        <end position="61"/>
    </location>
</feature>
<keyword evidence="5" id="KW-1185">Reference proteome</keyword>
<dbReference type="Proteomes" id="UP000011083">
    <property type="component" value="Unassembled WGS sequence"/>
</dbReference>
<dbReference type="EMBL" id="KB008047">
    <property type="protein sequence ID" value="ELR14670.1"/>
    <property type="molecule type" value="Genomic_DNA"/>
</dbReference>
<dbReference type="RefSeq" id="XP_004336683.1">
    <property type="nucleotide sequence ID" value="XM_004336635.1"/>
</dbReference>
<dbReference type="KEGG" id="acan:ACA1_125120"/>
<keyword evidence="1" id="KW-0479">Metal-binding</keyword>
<dbReference type="Pfam" id="PF02148">
    <property type="entry name" value="zf-UBP"/>
    <property type="match status" value="1"/>
</dbReference>
<dbReference type="SMART" id="SM00290">
    <property type="entry name" value="ZnF_UBP"/>
    <property type="match status" value="1"/>
</dbReference>
<keyword evidence="1" id="KW-0863">Zinc-finger</keyword>
<dbReference type="GO" id="GO:0008270">
    <property type="term" value="F:zinc ion binding"/>
    <property type="evidence" value="ECO:0007669"/>
    <property type="project" value="UniProtKB-KW"/>
</dbReference>
<dbReference type="VEuPathDB" id="AmoebaDB:ACA1_125120"/>